<evidence type="ECO:0000256" key="6">
    <source>
        <dbReference type="ARBA" id="ARBA00023180"/>
    </source>
</evidence>
<feature type="compositionally biased region" description="Low complexity" evidence="7">
    <location>
        <begin position="166"/>
        <end position="181"/>
    </location>
</feature>
<dbReference type="GO" id="GO:0005886">
    <property type="term" value="C:plasma membrane"/>
    <property type="evidence" value="ECO:0007669"/>
    <property type="project" value="TreeGrafter"/>
</dbReference>
<protein>
    <submittedName>
        <fullName evidence="11">Lysosome-associated membrane glycoprotein 3-like</fullName>
    </submittedName>
</protein>
<evidence type="ECO:0000256" key="1">
    <source>
        <dbReference type="ARBA" id="ARBA00004251"/>
    </source>
</evidence>
<evidence type="ECO:0000256" key="8">
    <source>
        <dbReference type="SAM" id="Phobius"/>
    </source>
</evidence>
<gene>
    <name evidence="11" type="primary">LOC110977940</name>
</gene>
<dbReference type="PANTHER" id="PTHR11506:SF35">
    <property type="entry name" value="LYSOSOME-ASSOCIATED MEMBRANE GLYCOPROTEIN 5"/>
    <property type="match status" value="1"/>
</dbReference>
<feature type="compositionally biased region" description="Low complexity" evidence="7">
    <location>
        <begin position="48"/>
        <end position="139"/>
    </location>
</feature>
<evidence type="ECO:0000256" key="7">
    <source>
        <dbReference type="SAM" id="MobiDB-lite"/>
    </source>
</evidence>
<feature type="region of interest" description="Disordered" evidence="7">
    <location>
        <begin position="379"/>
        <end position="403"/>
    </location>
</feature>
<reference evidence="11" key="1">
    <citation type="submission" date="2025-08" db="UniProtKB">
        <authorList>
            <consortium name="RefSeq"/>
        </authorList>
    </citation>
    <scope>IDENTIFICATION</scope>
</reference>
<dbReference type="GeneID" id="110977940"/>
<dbReference type="KEGG" id="aplc:110977940"/>
<keyword evidence="10" id="KW-1185">Reference proteome</keyword>
<dbReference type="PANTHER" id="PTHR11506">
    <property type="entry name" value="LYSOSOME-ASSOCIATED MEMBRANE GLYCOPROTEIN"/>
    <property type="match status" value="1"/>
</dbReference>
<dbReference type="OrthoDB" id="10194622at2759"/>
<proteinExistence type="predicted"/>
<keyword evidence="2 8" id="KW-0812">Transmembrane</keyword>
<dbReference type="Gene3D" id="2.40.160.110">
    <property type="match status" value="1"/>
</dbReference>
<feature type="chain" id="PRO_5034794375" evidence="9">
    <location>
        <begin position="22"/>
        <end position="451"/>
    </location>
</feature>
<dbReference type="InterPro" id="IPR002000">
    <property type="entry name" value="Lysosome-assoc_membr_glycop"/>
</dbReference>
<dbReference type="GO" id="GO:0072594">
    <property type="term" value="P:establishment of protein localization to organelle"/>
    <property type="evidence" value="ECO:0007669"/>
    <property type="project" value="TreeGrafter"/>
</dbReference>
<feature type="compositionally biased region" description="Polar residues" evidence="7">
    <location>
        <begin position="31"/>
        <end position="44"/>
    </location>
</feature>
<evidence type="ECO:0000256" key="5">
    <source>
        <dbReference type="ARBA" id="ARBA00023136"/>
    </source>
</evidence>
<comment type="subcellular location">
    <subcellularLocation>
        <location evidence="1">Cell membrane</location>
        <topology evidence="1">Single-pass type I membrane protein</topology>
    </subcellularLocation>
</comment>
<dbReference type="GO" id="GO:0005765">
    <property type="term" value="C:lysosomal membrane"/>
    <property type="evidence" value="ECO:0007669"/>
    <property type="project" value="TreeGrafter"/>
</dbReference>
<dbReference type="GO" id="GO:0031902">
    <property type="term" value="C:late endosome membrane"/>
    <property type="evidence" value="ECO:0007669"/>
    <property type="project" value="TreeGrafter"/>
</dbReference>
<organism evidence="10 11">
    <name type="scientific">Acanthaster planci</name>
    <name type="common">Crown-of-thorns starfish</name>
    <dbReference type="NCBI Taxonomy" id="133434"/>
    <lineage>
        <taxon>Eukaryota</taxon>
        <taxon>Metazoa</taxon>
        <taxon>Echinodermata</taxon>
        <taxon>Eleutherozoa</taxon>
        <taxon>Asterozoa</taxon>
        <taxon>Asteroidea</taxon>
        <taxon>Valvatacea</taxon>
        <taxon>Valvatida</taxon>
        <taxon>Acanthasteridae</taxon>
        <taxon>Acanthaster</taxon>
    </lineage>
</organism>
<name>A0A8B7Y4Q7_ACAPL</name>
<sequence>MNVSFFCLFLAMAGAVTLASGATMQPPKKTTVVSHTSVPKTTGPHSIAPKTTSHHTTAAPKTTAHHTTSAPKTTSHHTTAAPKTTSHHTTAAPKTTAHHTTAAPKTTSHHTTAAPKTTAHHTTAAPKTTAHHSTAAPKTTARRSTALPGTTSQHTPGNITESPINPTGAPGNTTSNGTGSTFATTEAAATTISEQRKVIPSYLVRNGTDVCMLFVLNATLIIQYNTTDNKRGEAIIHVGGDFNATGAEWTANGSFCRYEVQRFLSIKTQYDVPGSNASGSVALTSQFVITSLDEVYYELGLLSVGWKYYEPFFPRNVVDYGKEAIGVFPNVYEGTVGKTFGCQTMRFSRGPVTLILDHMMFQPYADFANGTFGDVEHCKEKPTTANPSTEAPTDHPPTKPSPNNGGKIAGIVIGVLAAVVIIIGVAVYVVRRRRLKGISYGNLESDKDYVH</sequence>
<feature type="transmembrane region" description="Helical" evidence="8">
    <location>
        <begin position="408"/>
        <end position="430"/>
    </location>
</feature>
<accession>A0A8B7Y4Q7</accession>
<feature type="region of interest" description="Disordered" evidence="7">
    <location>
        <begin position="25"/>
        <end position="181"/>
    </location>
</feature>
<dbReference type="RefSeq" id="XP_022088179.1">
    <property type="nucleotide sequence ID" value="XM_022232487.1"/>
</dbReference>
<evidence type="ECO:0000313" key="11">
    <source>
        <dbReference type="RefSeq" id="XP_022088179.1"/>
    </source>
</evidence>
<keyword evidence="3 9" id="KW-0732">Signal</keyword>
<evidence type="ECO:0000256" key="4">
    <source>
        <dbReference type="ARBA" id="ARBA00022989"/>
    </source>
</evidence>
<keyword evidence="4 8" id="KW-1133">Transmembrane helix</keyword>
<evidence type="ECO:0000256" key="2">
    <source>
        <dbReference type="ARBA" id="ARBA00022692"/>
    </source>
</evidence>
<evidence type="ECO:0000313" key="10">
    <source>
        <dbReference type="Proteomes" id="UP000694845"/>
    </source>
</evidence>
<dbReference type="AlphaFoldDB" id="A0A8B7Y4Q7"/>
<feature type="signal peptide" evidence="9">
    <location>
        <begin position="1"/>
        <end position="21"/>
    </location>
</feature>
<feature type="compositionally biased region" description="Polar residues" evidence="7">
    <location>
        <begin position="147"/>
        <end position="165"/>
    </location>
</feature>
<dbReference type="Proteomes" id="UP000694845">
    <property type="component" value="Unplaced"/>
</dbReference>
<evidence type="ECO:0000256" key="9">
    <source>
        <dbReference type="SAM" id="SignalP"/>
    </source>
</evidence>
<keyword evidence="6" id="KW-0325">Glycoprotein</keyword>
<keyword evidence="5 8" id="KW-0472">Membrane</keyword>
<evidence type="ECO:0000256" key="3">
    <source>
        <dbReference type="ARBA" id="ARBA00022729"/>
    </source>
</evidence>
<dbReference type="OMA" id="YCEEELM"/>